<name>A0A368VM38_9BACL</name>
<dbReference type="Gene3D" id="3.10.350.10">
    <property type="entry name" value="LysM domain"/>
    <property type="match status" value="2"/>
</dbReference>
<dbReference type="EMBL" id="QPJD01000015">
    <property type="protein sequence ID" value="RCW42598.1"/>
    <property type="molecule type" value="Genomic_DNA"/>
</dbReference>
<protein>
    <submittedName>
        <fullName evidence="3">Morphogenetic protein associated with SpoVID</fullName>
    </submittedName>
</protein>
<dbReference type="CDD" id="cd00118">
    <property type="entry name" value="LysM"/>
    <property type="match status" value="2"/>
</dbReference>
<proteinExistence type="predicted"/>
<evidence type="ECO:0000256" key="1">
    <source>
        <dbReference type="SAM" id="MobiDB-lite"/>
    </source>
</evidence>
<dbReference type="GO" id="GO:0008932">
    <property type="term" value="F:lytic endotransglycosylase activity"/>
    <property type="evidence" value="ECO:0007669"/>
    <property type="project" value="TreeGrafter"/>
</dbReference>
<dbReference type="Pfam" id="PF01476">
    <property type="entry name" value="LysM"/>
    <property type="match status" value="2"/>
</dbReference>
<feature type="domain" description="LysM" evidence="2">
    <location>
        <begin position="62"/>
        <end position="107"/>
    </location>
</feature>
<feature type="domain" description="LysM" evidence="2">
    <location>
        <begin position="2"/>
        <end position="47"/>
    </location>
</feature>
<dbReference type="PANTHER" id="PTHR33734:SF22">
    <property type="entry name" value="MEMBRANE-BOUND LYTIC MUREIN TRANSGLYCOSYLASE D"/>
    <property type="match status" value="1"/>
</dbReference>
<keyword evidence="4" id="KW-1185">Reference proteome</keyword>
<evidence type="ECO:0000313" key="4">
    <source>
        <dbReference type="Proteomes" id="UP000252415"/>
    </source>
</evidence>
<dbReference type="InterPro" id="IPR036779">
    <property type="entry name" value="LysM_dom_sf"/>
</dbReference>
<dbReference type="PROSITE" id="PS51782">
    <property type="entry name" value="LYSM"/>
    <property type="match status" value="2"/>
</dbReference>
<dbReference type="PANTHER" id="PTHR33734">
    <property type="entry name" value="LYSM DOMAIN-CONTAINING GPI-ANCHORED PROTEIN 2"/>
    <property type="match status" value="1"/>
</dbReference>
<dbReference type="RefSeq" id="WP_114382305.1">
    <property type="nucleotide sequence ID" value="NZ_QPJD01000015.1"/>
</dbReference>
<dbReference type="Proteomes" id="UP000252415">
    <property type="component" value="Unassembled WGS sequence"/>
</dbReference>
<feature type="region of interest" description="Disordered" evidence="1">
    <location>
        <begin position="572"/>
        <end position="619"/>
    </location>
</feature>
<dbReference type="OrthoDB" id="2033517at2"/>
<reference evidence="3 4" key="1">
    <citation type="submission" date="2018-07" db="EMBL/GenBank/DDBJ databases">
        <title>Genomic Encyclopedia of Type Strains, Phase III (KMG-III): the genomes of soil and plant-associated and newly described type strains.</title>
        <authorList>
            <person name="Whitman W."/>
        </authorList>
    </citation>
    <scope>NUCLEOTIDE SEQUENCE [LARGE SCALE GENOMIC DNA]</scope>
    <source>
        <strain evidence="3 4">CECT 7506</strain>
    </source>
</reference>
<dbReference type="SUPFAM" id="SSF54106">
    <property type="entry name" value="LysM domain"/>
    <property type="match status" value="2"/>
</dbReference>
<accession>A0A368VM38</accession>
<dbReference type="AlphaFoldDB" id="A0A368VM38"/>
<gene>
    <name evidence="3" type="ORF">DFP97_11529</name>
</gene>
<feature type="compositionally biased region" description="Basic residues" evidence="1">
    <location>
        <begin position="591"/>
        <end position="610"/>
    </location>
</feature>
<evidence type="ECO:0000313" key="3">
    <source>
        <dbReference type="EMBL" id="RCW42598.1"/>
    </source>
</evidence>
<organism evidence="3 4">
    <name type="scientific">Paenibacillus prosopidis</name>
    <dbReference type="NCBI Taxonomy" id="630520"/>
    <lineage>
        <taxon>Bacteria</taxon>
        <taxon>Bacillati</taxon>
        <taxon>Bacillota</taxon>
        <taxon>Bacilli</taxon>
        <taxon>Bacillales</taxon>
        <taxon>Paenibacillaceae</taxon>
        <taxon>Paenibacillus</taxon>
    </lineage>
</organism>
<evidence type="ECO:0000259" key="2">
    <source>
        <dbReference type="PROSITE" id="PS51782"/>
    </source>
</evidence>
<comment type="caution">
    <text evidence="3">The sequence shown here is derived from an EMBL/GenBank/DDBJ whole genome shotgun (WGS) entry which is preliminary data.</text>
</comment>
<dbReference type="InterPro" id="IPR018392">
    <property type="entry name" value="LysM"/>
</dbReference>
<sequence>MKIHMVKKGDSLYFIAQKYNVSMEEILKLNPGITNPDAIDVGMKLKIPSSHTGGSGGMDIMHQHVVKQGDTLWKLSKAWGVPLADMIKANPQLKNPNVLLTGEIVNIPKVGGVMPEAPAAPGTVGAHSLHPSSIMQNVQGWVGKMATAPILGKTPTGPIAGKTPTAPITPLAEAAPAAPIAPPQAAPIQEKKPTAPIVKPVAPAAIPAPKPMAIEPAKKTLPIQKPVEKKQAPIHAEYKPNVDLFKQYGIPATEALSLYDLPKAPEAVSPAAKHPTYGGYDYGQPMTMPAQTGHGYDYGQPMTMPAQTGHGYDYGQPMTMPAQTGHGYGYGYGEWHQPPVPFSNTVSPLGEGNDSYDCPPGTVFVGSYPSPSTMPLGAGPDWGYGNPMVSPLQQGFGENNMVAGASAMPNQGMVSPLSAMPNQGMVSPYSAMPNQGMVSPYSAMPNQGMVSPYSAMPNEGMVSPYSAMPNQGMVSPYSAMPNQGMVSPYSGMPNEGMVSPYSAMPNQGMVSPYSAMPNQGMVAPSYIQPETGYGYGSNLPPYPSYPGWPQTAGAGAYEKDCGCHGDRTEQTSVKLADTETPKSAKTGVQRKNTKKAVIRTVKTRQNKTRNRGSMPWLNN</sequence>
<dbReference type="SMART" id="SM00257">
    <property type="entry name" value="LysM"/>
    <property type="match status" value="2"/>
</dbReference>